<dbReference type="PANTHER" id="PTHR13774">
    <property type="entry name" value="PHENAZINE BIOSYNTHESIS PROTEIN"/>
    <property type="match status" value="1"/>
</dbReference>
<keyword evidence="5" id="KW-1185">Reference proteome</keyword>
<dbReference type="NCBIfam" id="TIGR00654">
    <property type="entry name" value="PhzF_family"/>
    <property type="match status" value="1"/>
</dbReference>
<reference evidence="4" key="1">
    <citation type="submission" date="2019-10" db="EMBL/GenBank/DDBJ databases">
        <title>Description of Paenibacillus glebae sp. nov.</title>
        <authorList>
            <person name="Carlier A."/>
            <person name="Qi S."/>
        </authorList>
    </citation>
    <scope>NUCLEOTIDE SEQUENCE</scope>
    <source>
        <strain evidence="4">LMG 31456</strain>
    </source>
</reference>
<dbReference type="Gene3D" id="3.10.310.10">
    <property type="entry name" value="Diaminopimelate Epimerase, Chain A, domain 1"/>
    <property type="match status" value="2"/>
</dbReference>
<accession>A0A972K350</accession>
<dbReference type="AlphaFoldDB" id="A0A972K350"/>
<name>A0A972K350_9BACL</name>
<evidence type="ECO:0000313" key="5">
    <source>
        <dbReference type="Proteomes" id="UP000641588"/>
    </source>
</evidence>
<sequence>MIPIYTVDAFTATPFTGNPAAICILDEFPEDDRWLQQVAAETNLSETAFLVDMGSGSYKLRWFTPKYEVDLCGHATLASAQVLWETGEAYRFKHLRFHTKSGVLTAKRLDDGIELNFPSEPPSPAEMPQVLVEALNGIIPSAVYRNRLDYIIELESEASIRALKPDFKKLKELPARGLIVTSLSDHEDFDFVARCFYSPIGIDEDPVTGSAYCGLVPYWQDKLRKSTFTAAQLSERGGLLRLQMAGDRVLIRGQAVIIVKGLIMR</sequence>
<evidence type="ECO:0000256" key="3">
    <source>
        <dbReference type="PIRSR" id="PIRSR016184-1"/>
    </source>
</evidence>
<dbReference type="RefSeq" id="WP_171655701.1">
    <property type="nucleotide sequence ID" value="NZ_WHOD01000113.1"/>
</dbReference>
<keyword evidence="2 4" id="KW-0413">Isomerase</keyword>
<dbReference type="Proteomes" id="UP000641588">
    <property type="component" value="Unassembled WGS sequence"/>
</dbReference>
<dbReference type="GO" id="GO:0005737">
    <property type="term" value="C:cytoplasm"/>
    <property type="evidence" value="ECO:0007669"/>
    <property type="project" value="TreeGrafter"/>
</dbReference>
<protein>
    <submittedName>
        <fullName evidence="4">PhzF family phenazine biosynthesis isomerase</fullName>
    </submittedName>
</protein>
<evidence type="ECO:0000313" key="4">
    <source>
        <dbReference type="EMBL" id="NOU97446.1"/>
    </source>
</evidence>
<dbReference type="PANTHER" id="PTHR13774:SF17">
    <property type="entry name" value="PHENAZINE BIOSYNTHESIS-LIKE DOMAIN-CONTAINING PROTEIN"/>
    <property type="match status" value="1"/>
</dbReference>
<evidence type="ECO:0000256" key="1">
    <source>
        <dbReference type="ARBA" id="ARBA00008270"/>
    </source>
</evidence>
<comment type="similarity">
    <text evidence="1">Belongs to the PhzF family.</text>
</comment>
<dbReference type="EMBL" id="WHOD01000113">
    <property type="protein sequence ID" value="NOU97446.1"/>
    <property type="molecule type" value="Genomic_DNA"/>
</dbReference>
<dbReference type="GO" id="GO:0016853">
    <property type="term" value="F:isomerase activity"/>
    <property type="evidence" value="ECO:0007669"/>
    <property type="project" value="UniProtKB-KW"/>
</dbReference>
<feature type="active site" evidence="3">
    <location>
        <position position="46"/>
    </location>
</feature>
<gene>
    <name evidence="4" type="ORF">GC093_30105</name>
</gene>
<organism evidence="4 5">
    <name type="scientific">Paenibacillus foliorum</name>
    <dbReference type="NCBI Taxonomy" id="2654974"/>
    <lineage>
        <taxon>Bacteria</taxon>
        <taxon>Bacillati</taxon>
        <taxon>Bacillota</taxon>
        <taxon>Bacilli</taxon>
        <taxon>Bacillales</taxon>
        <taxon>Paenibacillaceae</taxon>
        <taxon>Paenibacillus</taxon>
    </lineage>
</organism>
<dbReference type="Pfam" id="PF02567">
    <property type="entry name" value="PhzC-PhzF"/>
    <property type="match status" value="1"/>
</dbReference>
<evidence type="ECO:0000256" key="2">
    <source>
        <dbReference type="ARBA" id="ARBA00023235"/>
    </source>
</evidence>
<dbReference type="InterPro" id="IPR003719">
    <property type="entry name" value="Phenazine_PhzF-like"/>
</dbReference>
<comment type="caution">
    <text evidence="4">The sequence shown here is derived from an EMBL/GenBank/DDBJ whole genome shotgun (WGS) entry which is preliminary data.</text>
</comment>
<dbReference type="PIRSF" id="PIRSF016184">
    <property type="entry name" value="PhzC_PhzF"/>
    <property type="match status" value="1"/>
</dbReference>
<dbReference type="SUPFAM" id="SSF54506">
    <property type="entry name" value="Diaminopimelate epimerase-like"/>
    <property type="match status" value="1"/>
</dbReference>
<proteinExistence type="inferred from homology"/>